<dbReference type="Gene3D" id="1.10.287.130">
    <property type="match status" value="1"/>
</dbReference>
<dbReference type="CDD" id="cd00082">
    <property type="entry name" value="HisKA"/>
    <property type="match status" value="1"/>
</dbReference>
<dbReference type="InterPro" id="IPR036890">
    <property type="entry name" value="HATPase_C_sf"/>
</dbReference>
<dbReference type="Gene3D" id="3.30.450.20">
    <property type="entry name" value="PAS domain"/>
    <property type="match status" value="1"/>
</dbReference>
<dbReference type="RefSeq" id="WP_146511481.1">
    <property type="nucleotide sequence ID" value="NZ_SIHI01000022.1"/>
</dbReference>
<evidence type="ECO:0000259" key="10">
    <source>
        <dbReference type="PROSITE" id="PS50109"/>
    </source>
</evidence>
<dbReference type="InterPro" id="IPR000014">
    <property type="entry name" value="PAS"/>
</dbReference>
<keyword evidence="9" id="KW-0472">Membrane</keyword>
<dbReference type="SMART" id="SM00387">
    <property type="entry name" value="HATPase_c"/>
    <property type="match status" value="1"/>
</dbReference>
<dbReference type="SUPFAM" id="SSF47384">
    <property type="entry name" value="Homodimeric domain of signal transducing histidine kinase"/>
    <property type="match status" value="1"/>
</dbReference>
<dbReference type="EC" id="2.7.13.3" evidence="2"/>
<gene>
    <name evidence="11" type="primary">zraS_5</name>
    <name evidence="11" type="ORF">KOR42_40850</name>
</gene>
<dbReference type="InterPro" id="IPR036097">
    <property type="entry name" value="HisK_dim/P_sf"/>
</dbReference>
<protein>
    <recommendedName>
        <fullName evidence="2">histidine kinase</fullName>
        <ecNumber evidence="2">2.7.13.3</ecNumber>
    </recommendedName>
</protein>
<keyword evidence="6" id="KW-0418">Kinase</keyword>
<keyword evidence="8" id="KW-0902">Two-component regulatory system</keyword>
<evidence type="ECO:0000313" key="11">
    <source>
        <dbReference type="EMBL" id="TWT47887.1"/>
    </source>
</evidence>
<keyword evidence="7" id="KW-0067">ATP-binding</keyword>
<dbReference type="PANTHER" id="PTHR43065">
    <property type="entry name" value="SENSOR HISTIDINE KINASE"/>
    <property type="match status" value="1"/>
</dbReference>
<feature type="transmembrane region" description="Helical" evidence="9">
    <location>
        <begin position="73"/>
        <end position="95"/>
    </location>
</feature>
<dbReference type="SMART" id="SM00091">
    <property type="entry name" value="PAS"/>
    <property type="match status" value="1"/>
</dbReference>
<accession>A0A5C5WBM5</accession>
<dbReference type="AlphaFoldDB" id="A0A5C5WBM5"/>
<keyword evidence="3" id="KW-0597">Phosphoprotein</keyword>
<dbReference type="EMBL" id="SIHI01000022">
    <property type="protein sequence ID" value="TWT47887.1"/>
    <property type="molecule type" value="Genomic_DNA"/>
</dbReference>
<evidence type="ECO:0000256" key="7">
    <source>
        <dbReference type="ARBA" id="ARBA00022840"/>
    </source>
</evidence>
<evidence type="ECO:0000256" key="6">
    <source>
        <dbReference type="ARBA" id="ARBA00022777"/>
    </source>
</evidence>
<dbReference type="InterPro" id="IPR003594">
    <property type="entry name" value="HATPase_dom"/>
</dbReference>
<feature type="transmembrane region" description="Helical" evidence="9">
    <location>
        <begin position="12"/>
        <end position="36"/>
    </location>
</feature>
<dbReference type="SUPFAM" id="SSF55785">
    <property type="entry name" value="PYP-like sensor domain (PAS domain)"/>
    <property type="match status" value="1"/>
</dbReference>
<dbReference type="InterPro" id="IPR005467">
    <property type="entry name" value="His_kinase_dom"/>
</dbReference>
<comment type="caution">
    <text evidence="11">The sequence shown here is derived from an EMBL/GenBank/DDBJ whole genome shotgun (WGS) entry which is preliminary data.</text>
</comment>
<dbReference type="Pfam" id="PF00512">
    <property type="entry name" value="HisKA"/>
    <property type="match status" value="1"/>
</dbReference>
<dbReference type="OrthoDB" id="9815750at2"/>
<dbReference type="SMART" id="SM00388">
    <property type="entry name" value="HisKA"/>
    <property type="match status" value="1"/>
</dbReference>
<keyword evidence="9" id="KW-1133">Transmembrane helix</keyword>
<comment type="catalytic activity">
    <reaction evidence="1">
        <text>ATP + protein L-histidine = ADP + protein N-phospho-L-histidine.</text>
        <dbReference type="EC" id="2.7.13.3"/>
    </reaction>
</comment>
<organism evidence="11 12">
    <name type="scientific">Thalassoglobus neptunius</name>
    <dbReference type="NCBI Taxonomy" id="1938619"/>
    <lineage>
        <taxon>Bacteria</taxon>
        <taxon>Pseudomonadati</taxon>
        <taxon>Planctomycetota</taxon>
        <taxon>Planctomycetia</taxon>
        <taxon>Planctomycetales</taxon>
        <taxon>Planctomycetaceae</taxon>
        <taxon>Thalassoglobus</taxon>
    </lineage>
</organism>
<dbReference type="Gene3D" id="3.30.565.10">
    <property type="entry name" value="Histidine kinase-like ATPase, C-terminal domain"/>
    <property type="match status" value="1"/>
</dbReference>
<dbReference type="PANTHER" id="PTHR43065:SF10">
    <property type="entry name" value="PEROXIDE STRESS-ACTIVATED HISTIDINE KINASE MAK3"/>
    <property type="match status" value="1"/>
</dbReference>
<reference evidence="11 12" key="1">
    <citation type="submission" date="2019-02" db="EMBL/GenBank/DDBJ databases">
        <title>Deep-cultivation of Planctomycetes and their phenomic and genomic characterization uncovers novel biology.</title>
        <authorList>
            <person name="Wiegand S."/>
            <person name="Jogler M."/>
            <person name="Boedeker C."/>
            <person name="Pinto D."/>
            <person name="Vollmers J."/>
            <person name="Rivas-Marin E."/>
            <person name="Kohn T."/>
            <person name="Peeters S.H."/>
            <person name="Heuer A."/>
            <person name="Rast P."/>
            <person name="Oberbeckmann S."/>
            <person name="Bunk B."/>
            <person name="Jeske O."/>
            <person name="Meyerdierks A."/>
            <person name="Storesund J.E."/>
            <person name="Kallscheuer N."/>
            <person name="Luecker S."/>
            <person name="Lage O.M."/>
            <person name="Pohl T."/>
            <person name="Merkel B.J."/>
            <person name="Hornburger P."/>
            <person name="Mueller R.-W."/>
            <person name="Bruemmer F."/>
            <person name="Labrenz M."/>
            <person name="Spormann A.M."/>
            <person name="Op Den Camp H."/>
            <person name="Overmann J."/>
            <person name="Amann R."/>
            <person name="Jetten M.S.M."/>
            <person name="Mascher T."/>
            <person name="Medema M.H."/>
            <person name="Devos D.P."/>
            <person name="Kaster A.-K."/>
            <person name="Ovreas L."/>
            <person name="Rohde M."/>
            <person name="Galperin M.Y."/>
            <person name="Jogler C."/>
        </authorList>
    </citation>
    <scope>NUCLEOTIDE SEQUENCE [LARGE SCALE GENOMIC DNA]</scope>
    <source>
        <strain evidence="11 12">KOR42</strain>
    </source>
</reference>
<dbReference type="CDD" id="cd00130">
    <property type="entry name" value="PAS"/>
    <property type="match status" value="1"/>
</dbReference>
<dbReference type="Pfam" id="PF02518">
    <property type="entry name" value="HATPase_c"/>
    <property type="match status" value="1"/>
</dbReference>
<feature type="domain" description="Histidine kinase" evidence="10">
    <location>
        <begin position="239"/>
        <end position="449"/>
    </location>
</feature>
<evidence type="ECO:0000256" key="5">
    <source>
        <dbReference type="ARBA" id="ARBA00022741"/>
    </source>
</evidence>
<name>A0A5C5WBM5_9PLAN</name>
<dbReference type="InterPro" id="IPR013656">
    <property type="entry name" value="PAS_4"/>
</dbReference>
<sequence>MTEKNLEPARNSYRLVIIGLMVLSAASLAVTIWIMVDFLREQKIVDELIRRLPSDATASAVELAGELKWQFRLAILVLLNLIVTGIAVVLLWRAYRSSLDSLRDFKALAGDILNSMDQAVITTDLAGRVTRINRRGIDLLSSGADCIGRSLEELSKSVPLESFRKEWMSSRSPSETRDLTVQFQGDDRTLRASCLTLCDIENNEIGNVLQVHDVTERILIEEKMLRMERYMGLGAVAVGLHHEIRNPLAALSLHVQLLEEELEQVGSGTEVVRMLEVIQTEISRVSGVLEGFRDFASIGRLELEMLDLGEIIERIVKLLSPRATQQNVSISFLSSETPLPKVAADQMRLEQVLLNLLINGMEAMSDGGKLTVVAEVENDLAMIRVTDSGRGIPKDLHDRIFDPYFSTKSDGTGLGLALCDKIMRQHQGKLEFQTSNRGTTFQLSWPATKIEEVMA</sequence>
<evidence type="ECO:0000313" key="12">
    <source>
        <dbReference type="Proteomes" id="UP000317243"/>
    </source>
</evidence>
<dbReference type="SUPFAM" id="SSF55874">
    <property type="entry name" value="ATPase domain of HSP90 chaperone/DNA topoisomerase II/histidine kinase"/>
    <property type="match status" value="1"/>
</dbReference>
<keyword evidence="5" id="KW-0547">Nucleotide-binding</keyword>
<dbReference type="Pfam" id="PF08448">
    <property type="entry name" value="PAS_4"/>
    <property type="match status" value="1"/>
</dbReference>
<dbReference type="InterPro" id="IPR004358">
    <property type="entry name" value="Sig_transdc_His_kin-like_C"/>
</dbReference>
<keyword evidence="4 11" id="KW-0808">Transferase</keyword>
<dbReference type="InterPro" id="IPR003661">
    <property type="entry name" value="HisK_dim/P_dom"/>
</dbReference>
<dbReference type="GO" id="GO:0000155">
    <property type="term" value="F:phosphorelay sensor kinase activity"/>
    <property type="evidence" value="ECO:0007669"/>
    <property type="project" value="InterPro"/>
</dbReference>
<dbReference type="PRINTS" id="PR00344">
    <property type="entry name" value="BCTRLSENSOR"/>
</dbReference>
<evidence type="ECO:0000256" key="2">
    <source>
        <dbReference type="ARBA" id="ARBA00012438"/>
    </source>
</evidence>
<dbReference type="InterPro" id="IPR035965">
    <property type="entry name" value="PAS-like_dom_sf"/>
</dbReference>
<evidence type="ECO:0000256" key="1">
    <source>
        <dbReference type="ARBA" id="ARBA00000085"/>
    </source>
</evidence>
<keyword evidence="9" id="KW-0812">Transmembrane</keyword>
<dbReference type="PROSITE" id="PS50109">
    <property type="entry name" value="HIS_KIN"/>
    <property type="match status" value="1"/>
</dbReference>
<proteinExistence type="predicted"/>
<dbReference type="Proteomes" id="UP000317243">
    <property type="component" value="Unassembled WGS sequence"/>
</dbReference>
<dbReference type="GO" id="GO:0005524">
    <property type="term" value="F:ATP binding"/>
    <property type="evidence" value="ECO:0007669"/>
    <property type="project" value="UniProtKB-KW"/>
</dbReference>
<keyword evidence="12" id="KW-1185">Reference proteome</keyword>
<evidence type="ECO:0000256" key="3">
    <source>
        <dbReference type="ARBA" id="ARBA00022553"/>
    </source>
</evidence>
<evidence type="ECO:0000256" key="8">
    <source>
        <dbReference type="ARBA" id="ARBA00023012"/>
    </source>
</evidence>
<evidence type="ECO:0000256" key="9">
    <source>
        <dbReference type="SAM" id="Phobius"/>
    </source>
</evidence>
<evidence type="ECO:0000256" key="4">
    <source>
        <dbReference type="ARBA" id="ARBA00022679"/>
    </source>
</evidence>